<organism evidence="1 2">
    <name type="scientific">Pandoraea iniqua</name>
    <dbReference type="NCBI Taxonomy" id="2508288"/>
    <lineage>
        <taxon>Bacteria</taxon>
        <taxon>Pseudomonadati</taxon>
        <taxon>Pseudomonadota</taxon>
        <taxon>Betaproteobacteria</taxon>
        <taxon>Burkholderiales</taxon>
        <taxon>Burkholderiaceae</taxon>
        <taxon>Pandoraea</taxon>
    </lineage>
</organism>
<dbReference type="RefSeq" id="WP_150683971.1">
    <property type="nucleotide sequence ID" value="NZ_CABPSI010000002.1"/>
</dbReference>
<sequence length="216" mass="24195">MIEQLRMQEKGSRPHIRFEPRPVEDRAASIDAGRKVYKDEDWVIITPSGGKDVREDIAEAWLRKIEGQAQTGMYDFEWAKDFRKMYEMYKDGQELPEDGTPLKMCTTLFTPAEIQNCLAVNVRTLESLADSNEEALMRIGMGARALKLRAAEALKTGDGKESAMKVEALTIENASLREQVGDLRSVVEELRTQMATMMAAPKAARAGKNQSPDPAE</sequence>
<proteinExistence type="predicted"/>
<dbReference type="AlphaFoldDB" id="A0A5E4UMA1"/>
<gene>
    <name evidence="1" type="ORF">PIN31115_02086</name>
</gene>
<dbReference type="Proteomes" id="UP000333828">
    <property type="component" value="Unassembled WGS sequence"/>
</dbReference>
<protein>
    <submittedName>
        <fullName evidence="1">Uncharacterized protein</fullName>
    </submittedName>
</protein>
<evidence type="ECO:0000313" key="1">
    <source>
        <dbReference type="EMBL" id="VVE00653.1"/>
    </source>
</evidence>
<reference evidence="1 2" key="1">
    <citation type="submission" date="2019-08" db="EMBL/GenBank/DDBJ databases">
        <authorList>
            <person name="Peeters C."/>
        </authorList>
    </citation>
    <scope>NUCLEOTIDE SEQUENCE [LARGE SCALE GENOMIC DNA]</scope>
    <source>
        <strain evidence="1 2">LMG 31115</strain>
    </source>
</reference>
<keyword evidence="2" id="KW-1185">Reference proteome</keyword>
<evidence type="ECO:0000313" key="2">
    <source>
        <dbReference type="Proteomes" id="UP000333828"/>
    </source>
</evidence>
<accession>A0A5E4UMA1</accession>
<name>A0A5E4UMA1_9BURK</name>
<dbReference type="EMBL" id="CABPSI010000002">
    <property type="protein sequence ID" value="VVE00653.1"/>
    <property type="molecule type" value="Genomic_DNA"/>
</dbReference>